<feature type="domain" description="Disease resistance protein At4g27190-like leucine-rich repeats" evidence="2">
    <location>
        <begin position="556"/>
        <end position="684"/>
    </location>
</feature>
<evidence type="ECO:0000313" key="4">
    <source>
        <dbReference type="Proteomes" id="UP000224567"/>
    </source>
</evidence>
<reference evidence="4" key="2">
    <citation type="journal article" date="2017" name="J. Anim. Genet.">
        <title>Multiple reference genome sequences of hot pepper reveal the massive evolution of plant disease resistance genes by retroduplication.</title>
        <authorList>
            <person name="Kim S."/>
            <person name="Park J."/>
            <person name="Yeom S.-I."/>
            <person name="Kim Y.-M."/>
            <person name="Seo E."/>
            <person name="Kim K.-T."/>
            <person name="Kim M.-S."/>
            <person name="Lee J.M."/>
            <person name="Cheong K."/>
            <person name="Shin H.-S."/>
            <person name="Kim S.-B."/>
            <person name="Han K."/>
            <person name="Lee J."/>
            <person name="Park M."/>
            <person name="Lee H.-A."/>
            <person name="Lee H.-Y."/>
            <person name="Lee Y."/>
            <person name="Oh S."/>
            <person name="Lee J.H."/>
            <person name="Choi E."/>
            <person name="Choi E."/>
            <person name="Lee S.E."/>
            <person name="Jeon J."/>
            <person name="Kim H."/>
            <person name="Choi G."/>
            <person name="Song H."/>
            <person name="Lee J."/>
            <person name="Lee S.-C."/>
            <person name="Kwon J.-K."/>
            <person name="Lee H.-Y."/>
            <person name="Koo N."/>
            <person name="Hong Y."/>
            <person name="Kim R.W."/>
            <person name="Kang W.-H."/>
            <person name="Huh J.H."/>
            <person name="Kang B.-C."/>
            <person name="Yang T.-J."/>
            <person name="Lee Y.-H."/>
            <person name="Bennetzen J.L."/>
            <person name="Choi D."/>
        </authorList>
    </citation>
    <scope>NUCLEOTIDE SEQUENCE [LARGE SCALE GENOMIC DNA]</scope>
    <source>
        <strain evidence="4">cv. PBC81</strain>
    </source>
</reference>
<dbReference type="AlphaFoldDB" id="A0A2G2VW03"/>
<dbReference type="InterPro" id="IPR032675">
    <property type="entry name" value="LRR_dom_sf"/>
</dbReference>
<proteinExistence type="predicted"/>
<comment type="caution">
    <text evidence="3">The sequence shown here is derived from an EMBL/GenBank/DDBJ whole genome shotgun (WGS) entry which is preliminary data.</text>
</comment>
<protein>
    <recommendedName>
        <fullName evidence="2">Disease resistance protein At4g27190-like leucine-rich repeats domain-containing protein</fullName>
    </recommendedName>
</protein>
<dbReference type="Gene3D" id="3.80.10.10">
    <property type="entry name" value="Ribonuclease Inhibitor"/>
    <property type="match status" value="3"/>
</dbReference>
<sequence length="763" mass="86297">MHDVVRDVAIHVASEGKHKFMVNHNMLSGEFPRRDSYEQYSHMSIAANRFDERPRPISCPRLELLMIKLVGNPFKLQDDFFDGMRELSVISLRGGYLGNTMLPFPSSIQRLSNVRTLCLVKLSPSDMSIIGELVTLEILSIRLCYLEELPVEIGNLANLIMLDFGNIGELTRISPGVLSRLVRLEELHVVGVEDCSYSTLRELESLSRLTALTLHKCSLDVIYSNLGLSSKLTRGKGSKNVVVELQNVKDLRLADCDSLNIHCRNNILFTKLERLKVSRCDHLRHLFCVSLAFPCDEEEGISHEEEGISRRTHIRPDVINFPNLYRLELDTLAGFIHFSRDTVEGIEFSLLREMHFQRIPEFQNFWPRANNAITDSNPLFNEKVSCPNLEVLCICAANSISALCSHQLPTAYFSKLVTLEVRGCGILRNLMPPSVARGLLNLRTLLIDDCQSMEEVITEEEQRGGEIVCNEPLFPLLEKLELDNLRKLGHFILMKGALEFPFLIEVMILECPEMDTFIQQGTVSTLNLESVNDDDELKVVDLNKAIFNSKISCPSLEKLSVNAANNITALCSHQLPIAYFSKLKELTVNGCGKLRNLMSPSVARGLLNIRELRIKHCPVMEEMITEKEQEGEEIMTNETVFPRLEKLNLSNLPKLGHFILTNGALEFPFLIEVNIRSCPKMKTFIHQGTVSTLNVGSVNNDDVLKVVDLNKAMFNSKVFDWSRASEYERELLFPDACGKAVEGWISRRMATYGRGHGTRETVE</sequence>
<evidence type="ECO:0000256" key="1">
    <source>
        <dbReference type="ARBA" id="ARBA00022821"/>
    </source>
</evidence>
<dbReference type="InterPro" id="IPR050905">
    <property type="entry name" value="Plant_NBS-LRR"/>
</dbReference>
<feature type="domain" description="Disease resistance protein At4g27190-like leucine-rich repeats" evidence="2">
    <location>
        <begin position="398"/>
        <end position="517"/>
    </location>
</feature>
<reference evidence="3 4" key="1">
    <citation type="journal article" date="2017" name="Genome Biol.">
        <title>New reference genome sequences of hot pepper reveal the massive evolution of plant disease-resistance genes by retroduplication.</title>
        <authorList>
            <person name="Kim S."/>
            <person name="Park J."/>
            <person name="Yeom S.I."/>
            <person name="Kim Y.M."/>
            <person name="Seo E."/>
            <person name="Kim K.T."/>
            <person name="Kim M.S."/>
            <person name="Lee J.M."/>
            <person name="Cheong K."/>
            <person name="Shin H.S."/>
            <person name="Kim S.B."/>
            <person name="Han K."/>
            <person name="Lee J."/>
            <person name="Park M."/>
            <person name="Lee H.A."/>
            <person name="Lee H.Y."/>
            <person name="Lee Y."/>
            <person name="Oh S."/>
            <person name="Lee J.H."/>
            <person name="Choi E."/>
            <person name="Choi E."/>
            <person name="Lee S.E."/>
            <person name="Jeon J."/>
            <person name="Kim H."/>
            <person name="Choi G."/>
            <person name="Song H."/>
            <person name="Lee J."/>
            <person name="Lee S.C."/>
            <person name="Kwon J.K."/>
            <person name="Lee H.Y."/>
            <person name="Koo N."/>
            <person name="Hong Y."/>
            <person name="Kim R.W."/>
            <person name="Kang W.H."/>
            <person name="Huh J.H."/>
            <person name="Kang B.C."/>
            <person name="Yang T.J."/>
            <person name="Lee Y.H."/>
            <person name="Bennetzen J.L."/>
            <person name="Choi D."/>
        </authorList>
    </citation>
    <scope>NUCLEOTIDE SEQUENCE [LARGE SCALE GENOMIC DNA]</scope>
    <source>
        <strain evidence="4">cv. PBC81</strain>
    </source>
</reference>
<accession>A0A2G2VW03</accession>
<evidence type="ECO:0000313" key="3">
    <source>
        <dbReference type="EMBL" id="PHT37179.1"/>
    </source>
</evidence>
<keyword evidence="1" id="KW-0611">Plant defense</keyword>
<gene>
    <name evidence="3" type="ORF">CQW23_24879</name>
</gene>
<dbReference type="InterPro" id="IPR057135">
    <property type="entry name" value="At4g27190-like_LRR"/>
</dbReference>
<organism evidence="3 4">
    <name type="scientific">Capsicum baccatum</name>
    <name type="common">Peruvian pepper</name>
    <dbReference type="NCBI Taxonomy" id="33114"/>
    <lineage>
        <taxon>Eukaryota</taxon>
        <taxon>Viridiplantae</taxon>
        <taxon>Streptophyta</taxon>
        <taxon>Embryophyta</taxon>
        <taxon>Tracheophyta</taxon>
        <taxon>Spermatophyta</taxon>
        <taxon>Magnoliopsida</taxon>
        <taxon>eudicotyledons</taxon>
        <taxon>Gunneridae</taxon>
        <taxon>Pentapetalae</taxon>
        <taxon>asterids</taxon>
        <taxon>lamiids</taxon>
        <taxon>Solanales</taxon>
        <taxon>Solanaceae</taxon>
        <taxon>Solanoideae</taxon>
        <taxon>Capsiceae</taxon>
        <taxon>Capsicum</taxon>
    </lineage>
</organism>
<dbReference type="PANTHER" id="PTHR33463:SF198">
    <property type="entry name" value="RPP4C3"/>
    <property type="match status" value="1"/>
</dbReference>
<dbReference type="PANTHER" id="PTHR33463">
    <property type="entry name" value="NB-ARC DOMAIN-CONTAINING PROTEIN-RELATED"/>
    <property type="match status" value="1"/>
</dbReference>
<dbReference type="Pfam" id="PF23247">
    <property type="entry name" value="LRR_RPS2"/>
    <property type="match status" value="2"/>
</dbReference>
<evidence type="ECO:0000259" key="2">
    <source>
        <dbReference type="Pfam" id="PF23247"/>
    </source>
</evidence>
<dbReference type="OrthoDB" id="1751378at2759"/>
<dbReference type="Proteomes" id="UP000224567">
    <property type="component" value="Unassembled WGS sequence"/>
</dbReference>
<dbReference type="EMBL" id="MLFT02000010">
    <property type="protein sequence ID" value="PHT37179.1"/>
    <property type="molecule type" value="Genomic_DNA"/>
</dbReference>
<dbReference type="SUPFAM" id="SSF52058">
    <property type="entry name" value="L domain-like"/>
    <property type="match status" value="1"/>
</dbReference>
<keyword evidence="4" id="KW-1185">Reference proteome</keyword>
<name>A0A2G2VW03_CAPBA</name>